<dbReference type="Proteomes" id="UP000886757">
    <property type="component" value="Unassembled WGS sequence"/>
</dbReference>
<feature type="chain" id="PRO_5038800098" description="Iron transport-associated domain protein" evidence="1">
    <location>
        <begin position="26"/>
        <end position="301"/>
    </location>
</feature>
<evidence type="ECO:0000256" key="1">
    <source>
        <dbReference type="SAM" id="SignalP"/>
    </source>
</evidence>
<protein>
    <recommendedName>
        <fullName evidence="4">Iron transport-associated domain protein</fullName>
    </recommendedName>
</protein>
<evidence type="ECO:0008006" key="4">
    <source>
        <dbReference type="Google" id="ProtNLM"/>
    </source>
</evidence>
<reference evidence="2" key="1">
    <citation type="submission" date="2020-10" db="EMBL/GenBank/DDBJ databases">
        <authorList>
            <person name="Gilroy R."/>
        </authorList>
    </citation>
    <scope>NUCLEOTIDE SEQUENCE</scope>
    <source>
        <strain evidence="2">ChiSjej4B22-8148</strain>
    </source>
</reference>
<evidence type="ECO:0000313" key="2">
    <source>
        <dbReference type="EMBL" id="HIR13549.1"/>
    </source>
</evidence>
<comment type="caution">
    <text evidence="2">The sequence shown here is derived from an EMBL/GenBank/DDBJ whole genome shotgun (WGS) entry which is preliminary data.</text>
</comment>
<organism evidence="2 3">
    <name type="scientific">Candidatus Choladousia intestinavium</name>
    <dbReference type="NCBI Taxonomy" id="2840727"/>
    <lineage>
        <taxon>Bacteria</taxon>
        <taxon>Bacillati</taxon>
        <taxon>Bacillota</taxon>
        <taxon>Clostridia</taxon>
        <taxon>Lachnospirales</taxon>
        <taxon>Lachnospiraceae</taxon>
        <taxon>Lachnospiraceae incertae sedis</taxon>
        <taxon>Candidatus Choladousia</taxon>
    </lineage>
</organism>
<reference evidence="2" key="2">
    <citation type="journal article" date="2021" name="PeerJ">
        <title>Extensive microbial diversity within the chicken gut microbiome revealed by metagenomics and culture.</title>
        <authorList>
            <person name="Gilroy R."/>
            <person name="Ravi A."/>
            <person name="Getino M."/>
            <person name="Pursley I."/>
            <person name="Horton D.L."/>
            <person name="Alikhan N.F."/>
            <person name="Baker D."/>
            <person name="Gharbi K."/>
            <person name="Hall N."/>
            <person name="Watson M."/>
            <person name="Adriaenssens E.M."/>
            <person name="Foster-Nyarko E."/>
            <person name="Jarju S."/>
            <person name="Secka A."/>
            <person name="Antonio M."/>
            <person name="Oren A."/>
            <person name="Chaudhuri R.R."/>
            <person name="La Ragione R."/>
            <person name="Hildebrand F."/>
            <person name="Pallen M.J."/>
        </authorList>
    </citation>
    <scope>NUCLEOTIDE SEQUENCE</scope>
    <source>
        <strain evidence="2">ChiSjej4B22-8148</strain>
    </source>
</reference>
<gene>
    <name evidence="2" type="ORF">IAB31_06460</name>
</gene>
<dbReference type="EMBL" id="DVGK01000075">
    <property type="protein sequence ID" value="HIR13549.1"/>
    <property type="molecule type" value="Genomic_DNA"/>
</dbReference>
<evidence type="ECO:0000313" key="3">
    <source>
        <dbReference type="Proteomes" id="UP000886757"/>
    </source>
</evidence>
<accession>A0A9D1ACP5</accession>
<feature type="signal peptide" evidence="1">
    <location>
        <begin position="1"/>
        <end position="25"/>
    </location>
</feature>
<dbReference type="AlphaFoldDB" id="A0A9D1ACP5"/>
<keyword evidence="1" id="KW-0732">Signal</keyword>
<name>A0A9D1ACP5_9FIRM</name>
<proteinExistence type="predicted"/>
<sequence>MKKRTGWKWTAMLLAACLTAGEAGAVISAAAQEETQVEAAGQVASADEMAPAEEVVEEGMVPVYGDQLNDGTYAVEVASSSSMFKIVDCRLTVEAGEMTAVLTMSSDGYLRLFMGTGEEAAASSQDEYIPYGENEEGQQTYQVPVEALDMGISCAAFSRRKEKWYDRTLVFKASSLPAEAFKEGSYTTLEDLGLEEGEYQIEVELSGGSGRTAVESPAALTVKDGVCTARIIFGSPYYDYMIVEDVKYEPVNTEGNSTFEIPVTVFDREQAVIADTIAMSEPHEISYTLCYDSSTIQPAAE</sequence>